<sequence length="522" mass="55115">MNDPGPASPFPGARPYRAGEELPSPRRAAQARDVAVLWRSRRVTIVHGPAGSGRTSLLEAAVRPLLEGGAHRAPLLGAVLPDRPFPTAALPAHEPFEFALLRGWAPTTWPTALGGTTVRDWLRDRCAESPRPVLAGIDQADDLFQRLTAAQRERLMAGLRGALGDNPSLRLLFSVRTGRLGALRDAVGPADTTEYRLGGLEAADARAVLEPLTTVPAGLPPAAADAVVDDLMTIRTTDEDGRAVTRRAETVHTWSLQQASLQLWRSRRMRGRLARSGRDARTVVDQALGAALWRVVSRVAELFDRDPGWLGRALAEALVAPSGAGRDADAHDSGVPEEILRALQDRQVLDGDGRRFRPAADRLAAPLALLATGVDRPAPSPASPSEQLRAALAAGPDRALTLAESALAAGRGDSATEMDARILLGDLAFAAGERETAERHYRAAALAAEVRRDVPMVGALLAAIGRIHRLGGDPGGALGLLKSASARLPGDRAVQAELARAFVASGQPRAAAALLGGPLDQR</sequence>
<dbReference type="InterPro" id="IPR049052">
    <property type="entry name" value="nSTAND1"/>
</dbReference>
<dbReference type="AlphaFoldDB" id="A0A3D9SNT4"/>
<dbReference type="Pfam" id="PF14559">
    <property type="entry name" value="TPR_19"/>
    <property type="match status" value="1"/>
</dbReference>
<organism evidence="3 4">
    <name type="scientific">Thermomonospora umbrina</name>
    <dbReference type="NCBI Taxonomy" id="111806"/>
    <lineage>
        <taxon>Bacteria</taxon>
        <taxon>Bacillati</taxon>
        <taxon>Actinomycetota</taxon>
        <taxon>Actinomycetes</taxon>
        <taxon>Streptosporangiales</taxon>
        <taxon>Thermomonosporaceae</taxon>
        <taxon>Thermomonospora</taxon>
    </lineage>
</organism>
<dbReference type="Pfam" id="PF20703">
    <property type="entry name" value="nSTAND1"/>
    <property type="match status" value="1"/>
</dbReference>
<dbReference type="EMBL" id="QTTT01000001">
    <property type="protein sequence ID" value="REE95623.1"/>
    <property type="molecule type" value="Genomic_DNA"/>
</dbReference>
<proteinExistence type="predicted"/>
<dbReference type="OrthoDB" id="3204522at2"/>
<dbReference type="Proteomes" id="UP000256661">
    <property type="component" value="Unassembled WGS sequence"/>
</dbReference>
<keyword evidence="4" id="KW-1185">Reference proteome</keyword>
<protein>
    <recommendedName>
        <fullName evidence="2">Novel STAND NTPase 1 domain-containing protein</fullName>
    </recommendedName>
</protein>
<dbReference type="InterPro" id="IPR011990">
    <property type="entry name" value="TPR-like_helical_dom_sf"/>
</dbReference>
<dbReference type="Gene3D" id="1.25.40.10">
    <property type="entry name" value="Tetratricopeptide repeat domain"/>
    <property type="match status" value="1"/>
</dbReference>
<name>A0A3D9SNT4_9ACTN</name>
<feature type="region of interest" description="Disordered" evidence="1">
    <location>
        <begin position="1"/>
        <end position="27"/>
    </location>
</feature>
<evidence type="ECO:0000259" key="2">
    <source>
        <dbReference type="Pfam" id="PF20703"/>
    </source>
</evidence>
<comment type="caution">
    <text evidence="3">The sequence shown here is derived from an EMBL/GenBank/DDBJ whole genome shotgun (WGS) entry which is preliminary data.</text>
</comment>
<evidence type="ECO:0000313" key="3">
    <source>
        <dbReference type="EMBL" id="REE95623.1"/>
    </source>
</evidence>
<feature type="domain" description="Novel STAND NTPase 1" evidence="2">
    <location>
        <begin position="9"/>
        <end position="298"/>
    </location>
</feature>
<reference evidence="3 4" key="1">
    <citation type="submission" date="2018-08" db="EMBL/GenBank/DDBJ databases">
        <title>Sequencing the genomes of 1000 actinobacteria strains.</title>
        <authorList>
            <person name="Klenk H.-P."/>
        </authorList>
    </citation>
    <scope>NUCLEOTIDE SEQUENCE [LARGE SCALE GENOMIC DNA]</scope>
    <source>
        <strain evidence="3 4">DSM 43927</strain>
    </source>
</reference>
<evidence type="ECO:0000256" key="1">
    <source>
        <dbReference type="SAM" id="MobiDB-lite"/>
    </source>
</evidence>
<accession>A0A3D9SNT4</accession>
<dbReference type="RefSeq" id="WP_116021384.1">
    <property type="nucleotide sequence ID" value="NZ_QTTT01000001.1"/>
</dbReference>
<dbReference type="SUPFAM" id="SSF48452">
    <property type="entry name" value="TPR-like"/>
    <property type="match status" value="1"/>
</dbReference>
<evidence type="ECO:0000313" key="4">
    <source>
        <dbReference type="Proteomes" id="UP000256661"/>
    </source>
</evidence>
<gene>
    <name evidence="3" type="ORF">DFJ69_1027</name>
</gene>